<evidence type="ECO:0000259" key="1">
    <source>
        <dbReference type="SMART" id="SM00256"/>
    </source>
</evidence>
<name>A0A6A5GJR4_CAERE</name>
<dbReference type="GeneID" id="78777215"/>
<dbReference type="Pfam" id="PF01827">
    <property type="entry name" value="FTH"/>
    <property type="match status" value="1"/>
</dbReference>
<dbReference type="KEGG" id="crq:GCK72_021369"/>
<organism evidence="2 3">
    <name type="scientific">Caenorhabditis remanei</name>
    <name type="common">Caenorhabditis vulgaris</name>
    <dbReference type="NCBI Taxonomy" id="31234"/>
    <lineage>
        <taxon>Eukaryota</taxon>
        <taxon>Metazoa</taxon>
        <taxon>Ecdysozoa</taxon>
        <taxon>Nematoda</taxon>
        <taxon>Chromadorea</taxon>
        <taxon>Rhabditida</taxon>
        <taxon>Rhabditina</taxon>
        <taxon>Rhabditomorpha</taxon>
        <taxon>Rhabditoidea</taxon>
        <taxon>Rhabditidae</taxon>
        <taxon>Peloderinae</taxon>
        <taxon>Caenorhabditis</taxon>
    </lineage>
</organism>
<comment type="caution">
    <text evidence="2">The sequence shown here is derived from an EMBL/GenBank/DDBJ whole genome shotgun (WGS) entry which is preliminary data.</text>
</comment>
<sequence length="309" mass="35769">MSPSFLEIPDLPMEMIMNYLDYNAIQSVRKTCWDLRNFIDDKKLGINMTEIDISETSDTEVGLAIKLLSSYINLYYEKHENGCRISGGTSGGHKNKIVENLNFLDAALHDFKIAINSQRLIFEKVTVTVNTFFEKFEEMMKSQKPFATESIEIHADSQDQARQILHHADPKYLKSIDINAHEYEFIDGGNIIETVKLQSSGNIQNFSHFSLASIRLENIDVETLRALKENFLQLHEYDKYLYVDDTCRENLFVDAFGAAFVPHGETEQNWFFNVPGNKEKVLKVFNKWRCFEFLFIEKCEVPEGCVIRD</sequence>
<feature type="domain" description="F-box" evidence="1">
    <location>
        <begin position="8"/>
        <end position="48"/>
    </location>
</feature>
<dbReference type="EMBL" id="WUAV01000005">
    <property type="protein sequence ID" value="KAF1754805.1"/>
    <property type="molecule type" value="Genomic_DNA"/>
</dbReference>
<dbReference type="SMART" id="SM00256">
    <property type="entry name" value="FBOX"/>
    <property type="match status" value="1"/>
</dbReference>
<dbReference type="Pfam" id="PF00646">
    <property type="entry name" value="F-box"/>
    <property type="match status" value="1"/>
</dbReference>
<gene>
    <name evidence="2" type="ORF">GCK72_021369</name>
</gene>
<dbReference type="PANTHER" id="PTHR23015:SF4">
    <property type="entry name" value="DUF38 DOMAIN-CONTAINING PROTEIN-RELATED"/>
    <property type="match status" value="1"/>
</dbReference>
<reference evidence="2 3" key="1">
    <citation type="submission" date="2019-12" db="EMBL/GenBank/DDBJ databases">
        <title>Chromosome-level assembly of the Caenorhabditis remanei genome.</title>
        <authorList>
            <person name="Teterina A.A."/>
            <person name="Willis J.H."/>
            <person name="Phillips P.C."/>
        </authorList>
    </citation>
    <scope>NUCLEOTIDE SEQUENCE [LARGE SCALE GENOMIC DNA]</scope>
    <source>
        <strain evidence="2 3">PX506</strain>
        <tissue evidence="2">Whole organism</tissue>
    </source>
</reference>
<protein>
    <recommendedName>
        <fullName evidence="1">F-box domain-containing protein</fullName>
    </recommendedName>
</protein>
<dbReference type="CTD" id="78777215"/>
<evidence type="ECO:0000313" key="3">
    <source>
        <dbReference type="Proteomes" id="UP000483820"/>
    </source>
</evidence>
<dbReference type="GO" id="GO:0045087">
    <property type="term" value="P:innate immune response"/>
    <property type="evidence" value="ECO:0007669"/>
    <property type="project" value="TreeGrafter"/>
</dbReference>
<dbReference type="AlphaFoldDB" id="A0A6A5GJR4"/>
<dbReference type="RefSeq" id="XP_053583127.1">
    <property type="nucleotide sequence ID" value="XM_053734214.1"/>
</dbReference>
<dbReference type="Proteomes" id="UP000483820">
    <property type="component" value="Chromosome V"/>
</dbReference>
<proteinExistence type="predicted"/>
<dbReference type="InterPro" id="IPR040161">
    <property type="entry name" value="FB224"/>
</dbReference>
<dbReference type="InterPro" id="IPR002900">
    <property type="entry name" value="DUF38/FTH_CAE_spp"/>
</dbReference>
<dbReference type="PANTHER" id="PTHR23015">
    <property type="entry name" value="UNCHARACTERIZED C.ELEGANS PROTEIN"/>
    <property type="match status" value="1"/>
</dbReference>
<accession>A0A6A5GJR4</accession>
<evidence type="ECO:0000313" key="2">
    <source>
        <dbReference type="EMBL" id="KAF1754805.1"/>
    </source>
</evidence>
<dbReference type="InterPro" id="IPR001810">
    <property type="entry name" value="F-box_dom"/>
</dbReference>